<evidence type="ECO:0000313" key="2">
    <source>
        <dbReference type="Proteomes" id="UP000321899"/>
    </source>
</evidence>
<evidence type="ECO:0008006" key="3">
    <source>
        <dbReference type="Google" id="ProtNLM"/>
    </source>
</evidence>
<dbReference type="Gene3D" id="3.60.60.10">
    <property type="entry name" value="Penicillin V Acylase, Chain A"/>
    <property type="match status" value="1"/>
</dbReference>
<proteinExistence type="predicted"/>
<dbReference type="AlphaFoldDB" id="A0A5Q4VD03"/>
<dbReference type="InterPro" id="IPR047803">
    <property type="entry name" value="DCD1A/B-like"/>
</dbReference>
<dbReference type="EMBL" id="VDMB01000008">
    <property type="protein sequence ID" value="TYT74848.1"/>
    <property type="molecule type" value="Genomic_DNA"/>
</dbReference>
<keyword evidence="2" id="KW-1185">Reference proteome</keyword>
<dbReference type="PANTHER" id="PTHR35190:SF2">
    <property type="entry name" value="PROTEIN DCD1B"/>
    <property type="match status" value="1"/>
</dbReference>
<protein>
    <recommendedName>
        <fullName evidence="3">Acyl-CoA--6-aminopenicillanic acid acyl-transferase</fullName>
    </recommendedName>
</protein>
<accession>A0A5Q4VD03</accession>
<dbReference type="PANTHER" id="PTHR35190">
    <property type="entry name" value="PROTEIN DCD1B"/>
    <property type="match status" value="1"/>
</dbReference>
<organism evidence="1 2">
    <name type="scientific">Desulfobotulus mexicanus</name>
    <dbReference type="NCBI Taxonomy" id="2586642"/>
    <lineage>
        <taxon>Bacteria</taxon>
        <taxon>Pseudomonadati</taxon>
        <taxon>Thermodesulfobacteriota</taxon>
        <taxon>Desulfobacteria</taxon>
        <taxon>Desulfobacterales</taxon>
        <taxon>Desulfobacteraceae</taxon>
        <taxon>Desulfobotulus</taxon>
    </lineage>
</organism>
<sequence length="373" mass="40988">MITGPHTRFEGGALYRSGKLAVLDLHGSFHAMGRQYGSLLAKELQELYGLAIENYFLKEKGLSPLLMDQTAEAFYAFYPKRFRDILTGMTETSGLSLGQHLRLNALELYGVLIGCSGIFAWGDFTGGGPLVAGRNYDWFDSYADFAQKLTVAVWHPDSGIPSATITFAGVVYMTTGMNADGLFMELNNGLPSGGGLTYTNRVPAIVSLMGFLMDYKGMEQVDAAFHSTRPEFTFIINVADASKAFAYEWTPFDMKRRDGDSGGLLVATNHFVHPAWGLALQPDTGFESPLRRDNLLSLGHSHRGKMDASTMMALLDIPMDQGGATWPEEGKIRTVYQVVAVPAERSLMVKVPGYQDWTGVDLKPFFNLAKNKS</sequence>
<dbReference type="NCBIfam" id="NF040521">
    <property type="entry name" value="C45_proenzyme"/>
    <property type="match status" value="1"/>
</dbReference>
<dbReference type="InterPro" id="IPR047794">
    <property type="entry name" value="C45_proenzyme-like"/>
</dbReference>
<evidence type="ECO:0000313" key="1">
    <source>
        <dbReference type="EMBL" id="TYT74848.1"/>
    </source>
</evidence>
<comment type="caution">
    <text evidence="1">The sequence shown here is derived from an EMBL/GenBank/DDBJ whole genome shotgun (WGS) entry which is preliminary data.</text>
</comment>
<dbReference type="OrthoDB" id="8617387at2"/>
<dbReference type="Proteomes" id="UP000321899">
    <property type="component" value="Unassembled WGS sequence"/>
</dbReference>
<gene>
    <name evidence="1" type="ORF">FIM25_08350</name>
</gene>
<reference evidence="1 2" key="1">
    <citation type="submission" date="2019-06" db="EMBL/GenBank/DDBJ databases">
        <title>Desulfobotulus mexicanus sp. nov., a novel sulfate-reducing bacterium isolated from the sediment of an alkaline crater lake in Mexico.</title>
        <authorList>
            <person name="Hirschler-Rea A."/>
        </authorList>
    </citation>
    <scope>NUCLEOTIDE SEQUENCE [LARGE SCALE GENOMIC DNA]</scope>
    <source>
        <strain evidence="1 2">PAR22N</strain>
    </source>
</reference>
<name>A0A5Q4VD03_9BACT</name>
<dbReference type="RefSeq" id="WP_139448192.1">
    <property type="nucleotide sequence ID" value="NZ_VDMB01000008.1"/>
</dbReference>